<evidence type="ECO:0000313" key="4">
    <source>
        <dbReference type="Proteomes" id="UP000190166"/>
    </source>
</evidence>
<feature type="domain" description="ABC-type uncharacterised transport system" evidence="2">
    <location>
        <begin position="454"/>
        <end position="701"/>
    </location>
</feature>
<feature type="transmembrane region" description="Helical" evidence="1">
    <location>
        <begin position="20"/>
        <end position="37"/>
    </location>
</feature>
<dbReference type="SUPFAM" id="SSF52317">
    <property type="entry name" value="Class I glutamine amidotransferase-like"/>
    <property type="match status" value="1"/>
</dbReference>
<evidence type="ECO:0000256" key="1">
    <source>
        <dbReference type="SAM" id="Phobius"/>
    </source>
</evidence>
<sequence>MKTILRIAKTELRTLFYSPIAWFLMIVFLIQCGVTYLDALEGIAREQDAGGKFFGSVTEYVFLSNRGVLGGVLRNLYLYIPLLTMGLVSRETSSGTIKLLYTSPIRVREIVFGKFLAMMIYSGLLVMIFTVFVVSGMFQIKSPDSGMLISAMLGLYLLLCAYSAIGLFMSCLTTYQVVAAVCTFVMIGLLSYVGTLWQDIAFVRTLTYFLSISGRTGNMLVGLITSKDVIYFVAIVYLFLGLSIYKLKAGMESKPALVKAGRYTFVIVSTLVIGYFSSIPSLVGYYDATRAKERTLTPNAQKIIKELGDAPLEVTAYNNLLGRYWDLGRPDSYNRNLARWEPYTRFKHNIELKTVLYYDTAFESPGMLRYYKDKTLEQIAKQYADSKDLTMDQFKTPAEIRKMIDLKPELNRYVMQLKYKGRTTFLRVFDDNMQWPSETEVSAAFKRLLQAKMPKIIFLTGHLERSINKLGDREYKVLTNLTTFRNSLLNQGFDVDTLSLDSQDIPADISALVLADPKVAMTAASIEKLKQYVNRGGNLLVAGEPGKQAILNPFLQHLGVQLMDGILVQTSKDLQPELITPYLTETVSSFYPALAHSHHDSAMATMPRATALAYADTGIFTIKPLLITSEKNCWLKKDNLVTDSAEVVFSPENGDVRKSFATALSLTRKVNNKEQRIIVTGDADFMGNAELQRFNLRNANFVFNTALFSWLSYGEFPIDSTRPKPEDTAVLLTKGQVKFLRIIYLWVLPGILLAFGAILLIRRKRK</sequence>
<dbReference type="GO" id="GO:0005886">
    <property type="term" value="C:plasma membrane"/>
    <property type="evidence" value="ECO:0007669"/>
    <property type="project" value="UniProtKB-SubCell"/>
</dbReference>
<name>A0A1T5N668_9BACT</name>
<dbReference type="InterPro" id="IPR019196">
    <property type="entry name" value="ABC_transp_unknown"/>
</dbReference>
<dbReference type="PANTHER" id="PTHR43471">
    <property type="entry name" value="ABC TRANSPORTER PERMEASE"/>
    <property type="match status" value="1"/>
</dbReference>
<evidence type="ECO:0000313" key="3">
    <source>
        <dbReference type="EMBL" id="SKC95946.1"/>
    </source>
</evidence>
<dbReference type="PANTHER" id="PTHR43471:SF12">
    <property type="entry name" value="HYPOTHETICAL MEMBRANE PROTEIN, CONSERVED"/>
    <property type="match status" value="1"/>
</dbReference>
<keyword evidence="1" id="KW-0472">Membrane</keyword>
<keyword evidence="4" id="KW-1185">Reference proteome</keyword>
<dbReference type="EMBL" id="FUZZ01000001">
    <property type="protein sequence ID" value="SKC95946.1"/>
    <property type="molecule type" value="Genomic_DNA"/>
</dbReference>
<dbReference type="STRING" id="393003.SAMN05660461_0566"/>
<accession>A0A1T5N668</accession>
<dbReference type="Gene3D" id="3.40.50.880">
    <property type="match status" value="1"/>
</dbReference>
<dbReference type="GO" id="GO:0140359">
    <property type="term" value="F:ABC-type transporter activity"/>
    <property type="evidence" value="ECO:0007669"/>
    <property type="project" value="InterPro"/>
</dbReference>
<evidence type="ECO:0000259" key="2">
    <source>
        <dbReference type="Pfam" id="PF09822"/>
    </source>
</evidence>
<proteinExistence type="predicted"/>
<feature type="transmembrane region" description="Helical" evidence="1">
    <location>
        <begin position="743"/>
        <end position="761"/>
    </location>
</feature>
<feature type="transmembrane region" description="Helical" evidence="1">
    <location>
        <begin position="177"/>
        <end position="197"/>
    </location>
</feature>
<feature type="transmembrane region" description="Helical" evidence="1">
    <location>
        <begin position="229"/>
        <end position="245"/>
    </location>
</feature>
<keyword evidence="1" id="KW-0812">Transmembrane</keyword>
<dbReference type="Pfam" id="PF12679">
    <property type="entry name" value="ABC2_membrane_2"/>
    <property type="match status" value="1"/>
</dbReference>
<dbReference type="Proteomes" id="UP000190166">
    <property type="component" value="Unassembled WGS sequence"/>
</dbReference>
<protein>
    <submittedName>
        <fullName evidence="3">ABC-2 type transport system permease protein</fullName>
    </submittedName>
</protein>
<reference evidence="3 4" key="1">
    <citation type="submission" date="2017-02" db="EMBL/GenBank/DDBJ databases">
        <authorList>
            <person name="Peterson S.W."/>
        </authorList>
    </citation>
    <scope>NUCLEOTIDE SEQUENCE [LARGE SCALE GENOMIC DNA]</scope>
    <source>
        <strain evidence="3 4">DSM 18108</strain>
    </source>
</reference>
<dbReference type="InterPro" id="IPR029062">
    <property type="entry name" value="Class_I_gatase-like"/>
</dbReference>
<dbReference type="AlphaFoldDB" id="A0A1T5N668"/>
<gene>
    <name evidence="3" type="ORF">SAMN05660461_0566</name>
</gene>
<organism evidence="3 4">
    <name type="scientific">Chitinophaga ginsengisegetis</name>
    <dbReference type="NCBI Taxonomy" id="393003"/>
    <lineage>
        <taxon>Bacteria</taxon>
        <taxon>Pseudomonadati</taxon>
        <taxon>Bacteroidota</taxon>
        <taxon>Chitinophagia</taxon>
        <taxon>Chitinophagales</taxon>
        <taxon>Chitinophagaceae</taxon>
        <taxon>Chitinophaga</taxon>
    </lineage>
</organism>
<feature type="transmembrane region" description="Helical" evidence="1">
    <location>
        <begin position="115"/>
        <end position="140"/>
    </location>
</feature>
<feature type="transmembrane region" description="Helical" evidence="1">
    <location>
        <begin position="265"/>
        <end position="286"/>
    </location>
</feature>
<keyword evidence="1" id="KW-1133">Transmembrane helix</keyword>
<feature type="transmembrane region" description="Helical" evidence="1">
    <location>
        <begin position="146"/>
        <end position="165"/>
    </location>
</feature>
<dbReference type="Pfam" id="PF09822">
    <property type="entry name" value="ABC_transp_aux"/>
    <property type="match status" value="1"/>
</dbReference>
<dbReference type="RefSeq" id="WP_079467893.1">
    <property type="nucleotide sequence ID" value="NZ_FUZZ01000001.1"/>
</dbReference>